<keyword evidence="1" id="KW-1185">Reference proteome</keyword>
<dbReference type="Proteomes" id="UP000095283">
    <property type="component" value="Unplaced"/>
</dbReference>
<sequence length="32" mass="3752">MTHIVILEETANLENELSGLLNFLYFFILLQL</sequence>
<accession>A0A1I7W818</accession>
<evidence type="ECO:0000313" key="1">
    <source>
        <dbReference type="Proteomes" id="UP000095283"/>
    </source>
</evidence>
<dbReference type="AlphaFoldDB" id="A0A1I7W818"/>
<evidence type="ECO:0000313" key="2">
    <source>
        <dbReference type="WBParaSite" id="Hba_00786"/>
    </source>
</evidence>
<name>A0A1I7W818_HETBA</name>
<protein>
    <submittedName>
        <fullName evidence="2">Uncharacterized protein</fullName>
    </submittedName>
</protein>
<dbReference type="WBParaSite" id="Hba_00786">
    <property type="protein sequence ID" value="Hba_00786"/>
    <property type="gene ID" value="Hba_00786"/>
</dbReference>
<proteinExistence type="predicted"/>
<organism evidence="1 2">
    <name type="scientific">Heterorhabditis bacteriophora</name>
    <name type="common">Entomopathogenic nematode worm</name>
    <dbReference type="NCBI Taxonomy" id="37862"/>
    <lineage>
        <taxon>Eukaryota</taxon>
        <taxon>Metazoa</taxon>
        <taxon>Ecdysozoa</taxon>
        <taxon>Nematoda</taxon>
        <taxon>Chromadorea</taxon>
        <taxon>Rhabditida</taxon>
        <taxon>Rhabditina</taxon>
        <taxon>Rhabditomorpha</taxon>
        <taxon>Strongyloidea</taxon>
        <taxon>Heterorhabditidae</taxon>
        <taxon>Heterorhabditis</taxon>
    </lineage>
</organism>
<reference evidence="2" key="1">
    <citation type="submission" date="2016-11" db="UniProtKB">
        <authorList>
            <consortium name="WormBaseParasite"/>
        </authorList>
    </citation>
    <scope>IDENTIFICATION</scope>
</reference>